<keyword evidence="1" id="KW-0472">Membrane</keyword>
<gene>
    <name evidence="2" type="ordered locus">Dgeo_0197</name>
</gene>
<dbReference type="KEGG" id="dge:Dgeo_0197"/>
<feature type="transmembrane region" description="Helical" evidence="1">
    <location>
        <begin position="65"/>
        <end position="86"/>
    </location>
</feature>
<dbReference type="AlphaFoldDB" id="Q1J1Y4"/>
<name>Q1J1Y4_DEIGD</name>
<keyword evidence="1" id="KW-1133">Transmembrane helix</keyword>
<reference evidence="2" key="1">
    <citation type="submission" date="2006-04" db="EMBL/GenBank/DDBJ databases">
        <title>Complete sequence of chromosome of Deinococcus geothermalis DSM 11300.</title>
        <authorList>
            <consortium name="US DOE Joint Genome Institute"/>
            <person name="Copeland A."/>
            <person name="Lucas S."/>
            <person name="Lapidus A."/>
            <person name="Barry K."/>
            <person name="Detter J.C."/>
            <person name="Glavina del Rio T."/>
            <person name="Hammon N."/>
            <person name="Israni S."/>
            <person name="Dalin E."/>
            <person name="Tice H."/>
            <person name="Pitluck S."/>
            <person name="Brettin T."/>
            <person name="Bruce D."/>
            <person name="Han C."/>
            <person name="Tapia R."/>
            <person name="Saunders E."/>
            <person name="Gilna P."/>
            <person name="Schmutz J."/>
            <person name="Larimer F."/>
            <person name="Land M."/>
            <person name="Hauser L."/>
            <person name="Kyrpides N."/>
            <person name="Kim E."/>
            <person name="Daly M.J."/>
            <person name="Fredrickson J.K."/>
            <person name="Makarova K.S."/>
            <person name="Gaidamakova E.K."/>
            <person name="Zhai M."/>
            <person name="Richardson P."/>
        </authorList>
    </citation>
    <scope>NUCLEOTIDE SEQUENCE</scope>
    <source>
        <strain evidence="2">DSM 11300</strain>
    </source>
</reference>
<dbReference type="STRING" id="319795.Dgeo_0197"/>
<protein>
    <submittedName>
        <fullName evidence="2">Uncharacterized protein</fullName>
    </submittedName>
</protein>
<dbReference type="EMBL" id="CP000359">
    <property type="protein sequence ID" value="ABF44500.1"/>
    <property type="molecule type" value="Genomic_DNA"/>
</dbReference>
<organism evidence="2 3">
    <name type="scientific">Deinococcus geothermalis (strain DSM 11300 / CIP 105573 / AG-3a)</name>
    <dbReference type="NCBI Taxonomy" id="319795"/>
    <lineage>
        <taxon>Bacteria</taxon>
        <taxon>Thermotogati</taxon>
        <taxon>Deinococcota</taxon>
        <taxon>Deinococci</taxon>
        <taxon>Deinococcales</taxon>
        <taxon>Deinococcaceae</taxon>
        <taxon>Deinococcus</taxon>
    </lineage>
</organism>
<evidence type="ECO:0000313" key="3">
    <source>
        <dbReference type="Proteomes" id="UP000002431"/>
    </source>
</evidence>
<keyword evidence="1" id="KW-0812">Transmembrane</keyword>
<evidence type="ECO:0000256" key="1">
    <source>
        <dbReference type="SAM" id="Phobius"/>
    </source>
</evidence>
<accession>Q1J1Y4</accession>
<dbReference type="HOGENOM" id="CLU_188979_0_0_0"/>
<dbReference type="Proteomes" id="UP000002431">
    <property type="component" value="Chromosome"/>
</dbReference>
<evidence type="ECO:0000313" key="2">
    <source>
        <dbReference type="EMBL" id="ABF44500.1"/>
    </source>
</evidence>
<proteinExistence type="predicted"/>
<feature type="transmembrane region" description="Helical" evidence="1">
    <location>
        <begin position="35"/>
        <end position="53"/>
    </location>
</feature>
<dbReference type="RefSeq" id="WP_011529347.1">
    <property type="nucleotide sequence ID" value="NC_008025.1"/>
</dbReference>
<keyword evidence="3" id="KW-1185">Reference proteome</keyword>
<sequence length="89" mass="9433">MPPFLLQLLLALALTVLTGFVSYPLALTDGRSVDVLDALLLVCALVNLRLGWAAANQAYGGRTPAWFWVGGLLAAALITSSMIHALTPR</sequence>